<dbReference type="EMBL" id="PYGJ01000020">
    <property type="protein sequence ID" value="PSL17183.1"/>
    <property type="molecule type" value="Genomic_DNA"/>
</dbReference>
<name>A0A2P8F630_9RHOB</name>
<dbReference type="AlphaFoldDB" id="A0A2P8F630"/>
<accession>A0A2P8F630</accession>
<reference evidence="2 3" key="1">
    <citation type="submission" date="2018-03" db="EMBL/GenBank/DDBJ databases">
        <title>Genomic Encyclopedia of Archaeal and Bacterial Type Strains, Phase II (KMG-II): from individual species to whole genera.</title>
        <authorList>
            <person name="Goeker M."/>
        </authorList>
    </citation>
    <scope>NUCLEOTIDE SEQUENCE [LARGE SCALE GENOMIC DNA]</scope>
    <source>
        <strain evidence="2 3">DSM 100673</strain>
    </source>
</reference>
<sequence length="240" mass="26328">MMSKPFSSSDTSHSTPAEVHGGTCRMLSLANDLSPSSTPVVVIPDLTRNPASRRLIAPWSLAPSLVKTGLSLYVIRWHNQWVHDENQRFTPMITGVNTAVKSRLPSARPFHLAAIGNGALVALKWLTSAQRSGKYLPVLSLSLFAPRLSVFSRTPRTSLSAAPDHTCIVAHDTEHQATCDLAKRLPHAPTVYSVTKADQYTMSEPALSSQHPGVEFAGAWQTAWRDWMIAQTPMHDRRSA</sequence>
<gene>
    <name evidence="2" type="ORF">CLV88_12035</name>
</gene>
<feature type="compositionally biased region" description="Polar residues" evidence="1">
    <location>
        <begin position="1"/>
        <end position="15"/>
    </location>
</feature>
<dbReference type="RefSeq" id="WP_165798962.1">
    <property type="nucleotide sequence ID" value="NZ_PYGJ01000020.1"/>
</dbReference>
<evidence type="ECO:0000313" key="2">
    <source>
        <dbReference type="EMBL" id="PSL17183.1"/>
    </source>
</evidence>
<keyword evidence="3" id="KW-1185">Reference proteome</keyword>
<proteinExistence type="predicted"/>
<feature type="region of interest" description="Disordered" evidence="1">
    <location>
        <begin position="1"/>
        <end position="20"/>
    </location>
</feature>
<protein>
    <submittedName>
        <fullName evidence="2">Uncharacterized protein</fullName>
    </submittedName>
</protein>
<comment type="caution">
    <text evidence="2">The sequence shown here is derived from an EMBL/GenBank/DDBJ whole genome shotgun (WGS) entry which is preliminary data.</text>
</comment>
<evidence type="ECO:0000256" key="1">
    <source>
        <dbReference type="SAM" id="MobiDB-lite"/>
    </source>
</evidence>
<organism evidence="2 3">
    <name type="scientific">Shimia abyssi</name>
    <dbReference type="NCBI Taxonomy" id="1662395"/>
    <lineage>
        <taxon>Bacteria</taxon>
        <taxon>Pseudomonadati</taxon>
        <taxon>Pseudomonadota</taxon>
        <taxon>Alphaproteobacteria</taxon>
        <taxon>Rhodobacterales</taxon>
        <taxon>Roseobacteraceae</taxon>
    </lineage>
</organism>
<dbReference type="Proteomes" id="UP000240418">
    <property type="component" value="Unassembled WGS sequence"/>
</dbReference>
<evidence type="ECO:0000313" key="3">
    <source>
        <dbReference type="Proteomes" id="UP000240418"/>
    </source>
</evidence>